<keyword evidence="2" id="KW-1185">Reference proteome</keyword>
<comment type="caution">
    <text evidence="1">The sequence shown here is derived from an EMBL/GenBank/DDBJ whole genome shotgun (WGS) entry which is preliminary data.</text>
</comment>
<organism evidence="1 2">
    <name type="scientific">Aeoliella straminimaris</name>
    <dbReference type="NCBI Taxonomy" id="2954799"/>
    <lineage>
        <taxon>Bacteria</taxon>
        <taxon>Pseudomonadati</taxon>
        <taxon>Planctomycetota</taxon>
        <taxon>Planctomycetia</taxon>
        <taxon>Pirellulales</taxon>
        <taxon>Lacipirellulaceae</taxon>
        <taxon>Aeoliella</taxon>
    </lineage>
</organism>
<gene>
    <name evidence="1" type="ORF">NG895_04785</name>
</gene>
<evidence type="ECO:0000313" key="1">
    <source>
        <dbReference type="EMBL" id="MCO6043213.1"/>
    </source>
</evidence>
<sequence>MSGFGLRVFACVAVGFSTLTAVRGHEPAVLAVGDGQSWYKGNMHTHSHPCGWAR</sequence>
<dbReference type="EMBL" id="JAMXLR010000020">
    <property type="protein sequence ID" value="MCO6043213.1"/>
    <property type="molecule type" value="Genomic_DNA"/>
</dbReference>
<protein>
    <submittedName>
        <fullName evidence="1">Uncharacterized protein</fullName>
    </submittedName>
</protein>
<dbReference type="AlphaFoldDB" id="A0A9X2JG73"/>
<evidence type="ECO:0000313" key="2">
    <source>
        <dbReference type="Proteomes" id="UP001155241"/>
    </source>
</evidence>
<accession>A0A9X2JG73</accession>
<reference evidence="1" key="1">
    <citation type="submission" date="2022-06" db="EMBL/GenBank/DDBJ databases">
        <title>Aeoliella straminimaris, a novel planctomycete from sediments.</title>
        <authorList>
            <person name="Vitorino I.R."/>
            <person name="Lage O.M."/>
        </authorList>
    </citation>
    <scope>NUCLEOTIDE SEQUENCE</scope>
    <source>
        <strain evidence="1">ICT_H6.2</strain>
    </source>
</reference>
<dbReference type="RefSeq" id="WP_252851312.1">
    <property type="nucleotide sequence ID" value="NZ_JAMXLR010000020.1"/>
</dbReference>
<name>A0A9X2JG73_9BACT</name>
<dbReference type="Proteomes" id="UP001155241">
    <property type="component" value="Unassembled WGS sequence"/>
</dbReference>
<proteinExistence type="predicted"/>